<reference evidence="10" key="1">
    <citation type="journal article" date="2020" name="mSystems">
        <title>Genome- and Community-Level Interaction Insights into Carbon Utilization and Element Cycling Functions of Hydrothermarchaeota in Hydrothermal Sediment.</title>
        <authorList>
            <person name="Zhou Z."/>
            <person name="Liu Y."/>
            <person name="Xu W."/>
            <person name="Pan J."/>
            <person name="Luo Z.H."/>
            <person name="Li M."/>
        </authorList>
    </citation>
    <scope>NUCLEOTIDE SEQUENCE [LARGE SCALE GENOMIC DNA]</scope>
    <source>
        <strain evidence="10">SpSt-855</strain>
    </source>
</reference>
<dbReference type="InterPro" id="IPR012910">
    <property type="entry name" value="Plug_dom"/>
</dbReference>
<keyword evidence="2" id="KW-0813">Transport</keyword>
<keyword evidence="6" id="KW-0998">Cell outer membrane</keyword>
<evidence type="ECO:0000259" key="9">
    <source>
        <dbReference type="Pfam" id="PF25183"/>
    </source>
</evidence>
<feature type="transmembrane region" description="Helical" evidence="7">
    <location>
        <begin position="51"/>
        <end position="71"/>
    </location>
</feature>
<dbReference type="Pfam" id="PF25183">
    <property type="entry name" value="OMP_b-brl_4"/>
    <property type="match status" value="1"/>
</dbReference>
<evidence type="ECO:0000256" key="1">
    <source>
        <dbReference type="ARBA" id="ARBA00004571"/>
    </source>
</evidence>
<evidence type="ECO:0000256" key="3">
    <source>
        <dbReference type="ARBA" id="ARBA00022452"/>
    </source>
</evidence>
<keyword evidence="5 7" id="KW-0472">Membrane</keyword>
<feature type="domain" description="TonB-dependent receptor plug" evidence="8">
    <location>
        <begin position="187"/>
        <end position="290"/>
    </location>
</feature>
<evidence type="ECO:0000259" key="8">
    <source>
        <dbReference type="Pfam" id="PF07715"/>
    </source>
</evidence>
<feature type="domain" description="TonB-dependent transporter Oar-like beta-barrel" evidence="9">
    <location>
        <begin position="297"/>
        <end position="1153"/>
    </location>
</feature>
<dbReference type="SUPFAM" id="SSF56935">
    <property type="entry name" value="Porins"/>
    <property type="match status" value="1"/>
</dbReference>
<organism evidence="10">
    <name type="scientific">Acidobacterium capsulatum</name>
    <dbReference type="NCBI Taxonomy" id="33075"/>
    <lineage>
        <taxon>Bacteria</taxon>
        <taxon>Pseudomonadati</taxon>
        <taxon>Acidobacteriota</taxon>
        <taxon>Terriglobia</taxon>
        <taxon>Terriglobales</taxon>
        <taxon>Acidobacteriaceae</taxon>
        <taxon>Acidobacterium</taxon>
    </lineage>
</organism>
<evidence type="ECO:0000256" key="7">
    <source>
        <dbReference type="SAM" id="Phobius"/>
    </source>
</evidence>
<dbReference type="Gene3D" id="2.60.40.1120">
    <property type="entry name" value="Carboxypeptidase-like, regulatory domain"/>
    <property type="match status" value="1"/>
</dbReference>
<dbReference type="InterPro" id="IPR008969">
    <property type="entry name" value="CarboxyPept-like_regulatory"/>
</dbReference>
<dbReference type="GO" id="GO:0015344">
    <property type="term" value="F:siderophore uptake transmembrane transporter activity"/>
    <property type="evidence" value="ECO:0007669"/>
    <property type="project" value="TreeGrafter"/>
</dbReference>
<comment type="subcellular location">
    <subcellularLocation>
        <location evidence="1">Cell outer membrane</location>
        <topology evidence="1">Multi-pass membrane protein</topology>
    </subcellularLocation>
</comment>
<sequence>METNALCFYVGHVTTMATLLHTEVATLKYSPRVCLHKRCGRYGGSWMNRKLLRGATLALGLMLGAAPILFVGGATPAFAQNATTGALTGVVTDTTGAVVPNAKVTLTDTATGAKIKVSTNAEGRFTAALLKPDTYNVTASAQGLASTPQAVSVLVGQTPNITLQVTPNAGATTVTVSAQAAQLTDTQSPALITTFTEKQIQNLPAPGGDITTVAFTVPGVVVNAGGSYGNFSADGIPGTSNLYVLNGFDDEDPFLNLNNSGSSNLTLGQGEIAEASVVLNGYSSQYGRAAGAIINYTTKSGSNQFHGEANYYYNGDVLNANDWFRNNAGQGRPRAVSNEWAANIGGPILRNKLFFFADYEGLRYALPASGYAVFPTQAFQNYMLSHIPNDSVPLYKQAFNLYNTSPSLAAATPVTTGNGPLQDSSGNLGCGRFAGTTYNGQTFGVDTPCEEAAQGTASSINKEWLFTGRVDWNVSSKQHVFGRYKMDRGTQPTYTSFVNPAFNTISSQPEYEGQLNDTYSFTPNLTNQFVFAANWYTAFFGAANQQQALQTFPTYWQISDGSTNGGGTLGALGTPYYFPQGRNVTQYQFVDDLTWVKGRNTFQFGYNFRRDDISDYDSQEIENGFYDFQDMRNVANGVLAYPIPGTSKTAQSLYLQNFSTKPTAYLALYNLGAYLQDQYQPTSRLHLTLGARFDRTGNPLCNNNCFARYNGSFPQSDTSAAYNAAITDNLAHAFPNIESVIFQPRFGFNYDVTGDGHTVVRGGVGLFADLPPATFLDSIVQNFPNVYAATVQSGDVADASSPTSAGYYATQSDILLEKGFASGATAPQLTSELGAINVPFSAPSMVLTQNRWRSPKYLEWNLQVQRQFDRSNALIVGYAGNEGYDEIIQNPFLNAYGFGSLPSSAPDSRFGAVEQLQNEANSNYNGLSVTWKHADNHGLTADVTYTYSHALDDVSNGVGEYYNGESINEQLSPRGIATLNYSNADFDIRHSLVADYTYQEPEFHNHGWLFNELAGGWLFSGKTYWRSGQPFSVVDSALVQGSFYPVAGQDQVLAALAPGQTLPHSCSGNGINTPCFSTSQFESPTTQTGFGNIRRNSIYGPHYADSDWALSKQFVTYKNVNFKLGAYAFNVFNHPNFSLPSNDVGAGSVGSSGSILAPPTSPYGSFQSAGVGGRVLQVFGKITF</sequence>
<accession>A0A7V4XTU5</accession>
<dbReference type="Pfam" id="PF07715">
    <property type="entry name" value="Plug"/>
    <property type="match status" value="1"/>
</dbReference>
<protein>
    <submittedName>
        <fullName evidence="10">TonB-dependent receptor</fullName>
    </submittedName>
</protein>
<keyword evidence="10" id="KW-0675">Receptor</keyword>
<gene>
    <name evidence="10" type="ORF">ENW50_09405</name>
</gene>
<keyword evidence="7" id="KW-1133">Transmembrane helix</keyword>
<dbReference type="PANTHER" id="PTHR30069:SF46">
    <property type="entry name" value="OAR PROTEIN"/>
    <property type="match status" value="1"/>
</dbReference>
<evidence type="ECO:0000256" key="2">
    <source>
        <dbReference type="ARBA" id="ARBA00022448"/>
    </source>
</evidence>
<evidence type="ECO:0000313" key="10">
    <source>
        <dbReference type="EMBL" id="HGY94881.1"/>
    </source>
</evidence>
<dbReference type="PANTHER" id="PTHR30069">
    <property type="entry name" value="TONB-DEPENDENT OUTER MEMBRANE RECEPTOR"/>
    <property type="match status" value="1"/>
</dbReference>
<keyword evidence="3" id="KW-1134">Transmembrane beta strand</keyword>
<dbReference type="InterPro" id="IPR039426">
    <property type="entry name" value="TonB-dep_rcpt-like"/>
</dbReference>
<evidence type="ECO:0000256" key="6">
    <source>
        <dbReference type="ARBA" id="ARBA00023237"/>
    </source>
</evidence>
<comment type="caution">
    <text evidence="10">The sequence shown here is derived from an EMBL/GenBank/DDBJ whole genome shotgun (WGS) entry which is preliminary data.</text>
</comment>
<keyword evidence="4 7" id="KW-0812">Transmembrane</keyword>
<dbReference type="AlphaFoldDB" id="A0A7V4XTU5"/>
<dbReference type="Gene3D" id="2.40.170.20">
    <property type="entry name" value="TonB-dependent receptor, beta-barrel domain"/>
    <property type="match status" value="1"/>
</dbReference>
<dbReference type="EMBL" id="DTKL01000060">
    <property type="protein sequence ID" value="HGY94881.1"/>
    <property type="molecule type" value="Genomic_DNA"/>
</dbReference>
<dbReference type="InterPro" id="IPR037066">
    <property type="entry name" value="Plug_dom_sf"/>
</dbReference>
<proteinExistence type="predicted"/>
<dbReference type="GO" id="GO:0044718">
    <property type="term" value="P:siderophore transmembrane transport"/>
    <property type="evidence" value="ECO:0007669"/>
    <property type="project" value="TreeGrafter"/>
</dbReference>
<evidence type="ECO:0000256" key="5">
    <source>
        <dbReference type="ARBA" id="ARBA00023136"/>
    </source>
</evidence>
<evidence type="ECO:0000256" key="4">
    <source>
        <dbReference type="ARBA" id="ARBA00022692"/>
    </source>
</evidence>
<name>A0A7V4XTU5_9BACT</name>
<dbReference type="Pfam" id="PF13620">
    <property type="entry name" value="CarboxypepD_reg"/>
    <property type="match status" value="1"/>
</dbReference>
<dbReference type="GO" id="GO:0009279">
    <property type="term" value="C:cell outer membrane"/>
    <property type="evidence" value="ECO:0007669"/>
    <property type="project" value="UniProtKB-SubCell"/>
</dbReference>
<dbReference type="Gene3D" id="2.170.130.10">
    <property type="entry name" value="TonB-dependent receptor, plug domain"/>
    <property type="match status" value="1"/>
</dbReference>
<dbReference type="InterPro" id="IPR036942">
    <property type="entry name" value="Beta-barrel_TonB_sf"/>
</dbReference>
<dbReference type="SUPFAM" id="SSF49464">
    <property type="entry name" value="Carboxypeptidase regulatory domain-like"/>
    <property type="match status" value="1"/>
</dbReference>
<dbReference type="InterPro" id="IPR057601">
    <property type="entry name" value="Oar-like_b-barrel"/>
</dbReference>